<evidence type="ECO:0000313" key="2">
    <source>
        <dbReference type="Proteomes" id="UP000019109"/>
    </source>
</evidence>
<proteinExistence type="predicted"/>
<reference evidence="1" key="1">
    <citation type="journal article" date="2014" name="Genome Announc.">
        <title>Draft Genome Sequence of Clostridium straminisolvens Strain JCM 21531T, Isolated from a Cellulose-Degrading Bacterial Community.</title>
        <authorList>
            <person name="Yuki M."/>
            <person name="Oshima K."/>
            <person name="Suda W."/>
            <person name="Sakamoto M."/>
            <person name="Kitamura K."/>
            <person name="Iida T."/>
            <person name="Hattori M."/>
            <person name="Ohkuma M."/>
        </authorList>
    </citation>
    <scope>NUCLEOTIDE SEQUENCE [LARGE SCALE GENOMIC DNA]</scope>
    <source>
        <strain evidence="1">JCM 21531</strain>
    </source>
</reference>
<dbReference type="RefSeq" id="WP_243467665.1">
    <property type="nucleotide sequence ID" value="NZ_BAVR01000053.1"/>
</dbReference>
<dbReference type="AlphaFoldDB" id="W4VB47"/>
<protein>
    <submittedName>
        <fullName evidence="1">Fe-S oxidoreductase</fullName>
    </submittedName>
</protein>
<accession>W4VB47</accession>
<gene>
    <name evidence="1" type="ORF">JCM21531_3607</name>
</gene>
<name>W4VB47_9FIRM</name>
<dbReference type="Proteomes" id="UP000019109">
    <property type="component" value="Unassembled WGS sequence"/>
</dbReference>
<dbReference type="EMBL" id="BAVR01000053">
    <property type="protein sequence ID" value="GAE90028.1"/>
    <property type="molecule type" value="Genomic_DNA"/>
</dbReference>
<comment type="caution">
    <text evidence="1">The sequence shown here is derived from an EMBL/GenBank/DDBJ whole genome shotgun (WGS) entry which is preliminary data.</text>
</comment>
<keyword evidence="2" id="KW-1185">Reference proteome</keyword>
<evidence type="ECO:0000313" key="1">
    <source>
        <dbReference type="EMBL" id="GAE90028.1"/>
    </source>
</evidence>
<organism evidence="1 2">
    <name type="scientific">Acetivibrio straminisolvens JCM 21531</name>
    <dbReference type="NCBI Taxonomy" id="1294263"/>
    <lineage>
        <taxon>Bacteria</taxon>
        <taxon>Bacillati</taxon>
        <taxon>Bacillota</taxon>
        <taxon>Clostridia</taxon>
        <taxon>Eubacteriales</taxon>
        <taxon>Oscillospiraceae</taxon>
        <taxon>Acetivibrio</taxon>
    </lineage>
</organism>
<dbReference type="STRING" id="1294263.JCM21531_3607"/>
<sequence length="72" mass="8393">MERVKSDLLTLINAGVKLVKFVDRTFNCNRQRAKEIFTFIIENARGTSFHFEAAADLLMRKCLIFCPGRRRD</sequence>